<evidence type="ECO:0000256" key="7">
    <source>
        <dbReference type="ARBA" id="ARBA00023102"/>
    </source>
</evidence>
<evidence type="ECO:0000256" key="9">
    <source>
        <dbReference type="HAMAP-Rule" id="MF_01014"/>
    </source>
</evidence>
<protein>
    <recommendedName>
        <fullName evidence="9">1-(5-phosphoribosyl)-5-[(5-phosphoribosylamino)methylideneamino] imidazole-4-carboxamide isomerase</fullName>
        <ecNumber evidence="9">5.3.1.16</ecNumber>
    </recommendedName>
    <alternativeName>
        <fullName evidence="9">Phosphoribosylformimino-5-aminoimidazole carboxamide ribotide isomerase</fullName>
    </alternativeName>
</protein>
<comment type="catalytic activity">
    <reaction evidence="1 9">
        <text>1-(5-phospho-beta-D-ribosyl)-5-[(5-phospho-beta-D-ribosylamino)methylideneamino]imidazole-4-carboxamide = 5-[(5-phospho-1-deoxy-D-ribulos-1-ylimino)methylamino]-1-(5-phospho-beta-D-ribosyl)imidazole-4-carboxamide</text>
        <dbReference type="Rhea" id="RHEA:15469"/>
        <dbReference type="ChEBI" id="CHEBI:58435"/>
        <dbReference type="ChEBI" id="CHEBI:58525"/>
        <dbReference type="EC" id="5.3.1.16"/>
    </reaction>
</comment>
<accession>A0A9D2AY20</accession>
<dbReference type="SUPFAM" id="SSF51366">
    <property type="entry name" value="Ribulose-phoshate binding barrel"/>
    <property type="match status" value="1"/>
</dbReference>
<keyword evidence="8 9" id="KW-0413">Isomerase</keyword>
<evidence type="ECO:0000256" key="4">
    <source>
        <dbReference type="ARBA" id="ARBA00009667"/>
    </source>
</evidence>
<evidence type="ECO:0000256" key="6">
    <source>
        <dbReference type="ARBA" id="ARBA00022605"/>
    </source>
</evidence>
<evidence type="ECO:0000313" key="11">
    <source>
        <dbReference type="EMBL" id="HIX54113.1"/>
    </source>
</evidence>
<comment type="pathway">
    <text evidence="3 9">Amino-acid biosynthesis; L-histidine biosynthesis; L-histidine from 5-phospho-alpha-D-ribose 1-diphosphate: step 4/9.</text>
</comment>
<evidence type="ECO:0000256" key="10">
    <source>
        <dbReference type="RuleBase" id="RU003657"/>
    </source>
</evidence>
<comment type="subcellular location">
    <subcellularLocation>
        <location evidence="2 9">Cytoplasm</location>
    </subcellularLocation>
</comment>
<comment type="similarity">
    <text evidence="4 9 10">Belongs to the HisA/HisF family.</text>
</comment>
<dbReference type="PANTHER" id="PTHR43090">
    <property type="entry name" value="1-(5-PHOSPHORIBOSYL)-5-[(5-PHOSPHORIBOSYLAMINO)METHYLIDENEAMINO] IMIDAZOLE-4-CARBOXAMIDE ISOMERASE"/>
    <property type="match status" value="1"/>
</dbReference>
<evidence type="ECO:0000256" key="8">
    <source>
        <dbReference type="ARBA" id="ARBA00023235"/>
    </source>
</evidence>
<proteinExistence type="inferred from homology"/>
<dbReference type="EMBL" id="DXEZ01000107">
    <property type="protein sequence ID" value="HIX54113.1"/>
    <property type="molecule type" value="Genomic_DNA"/>
</dbReference>
<dbReference type="AlphaFoldDB" id="A0A9D2AY20"/>
<keyword evidence="7 9" id="KW-0368">Histidine biosynthesis</keyword>
<dbReference type="InterPro" id="IPR044524">
    <property type="entry name" value="Isoase_HisA-like"/>
</dbReference>
<gene>
    <name evidence="9" type="primary">hisA</name>
    <name evidence="11" type="ORF">H9853_03740</name>
</gene>
<dbReference type="GO" id="GO:0005737">
    <property type="term" value="C:cytoplasm"/>
    <property type="evidence" value="ECO:0007669"/>
    <property type="project" value="UniProtKB-SubCell"/>
</dbReference>
<dbReference type="GO" id="GO:0000105">
    <property type="term" value="P:L-histidine biosynthetic process"/>
    <property type="evidence" value="ECO:0007669"/>
    <property type="project" value="UniProtKB-UniRule"/>
</dbReference>
<reference evidence="11" key="2">
    <citation type="submission" date="2021-04" db="EMBL/GenBank/DDBJ databases">
        <authorList>
            <person name="Gilroy R."/>
        </authorList>
    </citation>
    <scope>NUCLEOTIDE SEQUENCE</scope>
    <source>
        <strain evidence="11">1719</strain>
    </source>
</reference>
<dbReference type="CDD" id="cd04732">
    <property type="entry name" value="HisA"/>
    <property type="match status" value="1"/>
</dbReference>
<name>A0A9D2AY20_9SPHI</name>
<dbReference type="GO" id="GO:0000162">
    <property type="term" value="P:L-tryptophan biosynthetic process"/>
    <property type="evidence" value="ECO:0007669"/>
    <property type="project" value="TreeGrafter"/>
</dbReference>
<sequence>MYIIPAIDVLDRKVVRLREGDYNQVTHYEVSLQEQIERYYANGTEIVHIIDLNGAKGDFTNQPYLFDIIQKTEMKVQYGGGVRSIETVKELIDAGVYRVIVGTQAITNPSFLEELSKLNEGRVKYADHIVIAIDVLDEVIKYSGWQESSPIKLMEYIDKCLGLGFYRFLCTDISKDGKLGGAGVELYKKLLDYSPIIKLIGSGGISSMDDIKELNTLKRMESCVVGKAIYEDKISIDEIKRWNLNTLTSL</sequence>
<dbReference type="InterPro" id="IPR013785">
    <property type="entry name" value="Aldolase_TIM"/>
</dbReference>
<evidence type="ECO:0000256" key="2">
    <source>
        <dbReference type="ARBA" id="ARBA00004496"/>
    </source>
</evidence>
<organism evidence="11 12">
    <name type="scientific">Candidatus Sphingobacterium stercoripullorum</name>
    <dbReference type="NCBI Taxonomy" id="2838759"/>
    <lineage>
        <taxon>Bacteria</taxon>
        <taxon>Pseudomonadati</taxon>
        <taxon>Bacteroidota</taxon>
        <taxon>Sphingobacteriia</taxon>
        <taxon>Sphingobacteriales</taxon>
        <taxon>Sphingobacteriaceae</taxon>
        <taxon>Sphingobacterium</taxon>
    </lineage>
</organism>
<dbReference type="InterPro" id="IPR006062">
    <property type="entry name" value="His_biosynth"/>
</dbReference>
<dbReference type="InterPro" id="IPR023016">
    <property type="entry name" value="HisA/PriA"/>
</dbReference>
<dbReference type="EC" id="5.3.1.16" evidence="9"/>
<dbReference type="PANTHER" id="PTHR43090:SF2">
    <property type="entry name" value="1-(5-PHOSPHORIBOSYL)-5-[(5-PHOSPHORIBOSYLAMINO)METHYLIDENEAMINO] IMIDAZOLE-4-CARBOXAMIDE ISOMERASE"/>
    <property type="match status" value="1"/>
</dbReference>
<dbReference type="HAMAP" id="MF_01014">
    <property type="entry name" value="HisA"/>
    <property type="match status" value="1"/>
</dbReference>
<dbReference type="Proteomes" id="UP000824156">
    <property type="component" value="Unassembled WGS sequence"/>
</dbReference>
<evidence type="ECO:0000256" key="5">
    <source>
        <dbReference type="ARBA" id="ARBA00022490"/>
    </source>
</evidence>
<evidence type="ECO:0000256" key="1">
    <source>
        <dbReference type="ARBA" id="ARBA00000901"/>
    </source>
</evidence>
<feature type="active site" description="Proton acceptor" evidence="9">
    <location>
        <position position="8"/>
    </location>
</feature>
<comment type="caution">
    <text evidence="11">The sequence shown here is derived from an EMBL/GenBank/DDBJ whole genome shotgun (WGS) entry which is preliminary data.</text>
</comment>
<keyword evidence="6 9" id="KW-0028">Amino-acid biosynthesis</keyword>
<feature type="active site" description="Proton donor" evidence="9">
    <location>
        <position position="134"/>
    </location>
</feature>
<reference evidence="11" key="1">
    <citation type="journal article" date="2021" name="PeerJ">
        <title>Extensive microbial diversity within the chicken gut microbiome revealed by metagenomics and culture.</title>
        <authorList>
            <person name="Gilroy R."/>
            <person name="Ravi A."/>
            <person name="Getino M."/>
            <person name="Pursley I."/>
            <person name="Horton D.L."/>
            <person name="Alikhan N.F."/>
            <person name="Baker D."/>
            <person name="Gharbi K."/>
            <person name="Hall N."/>
            <person name="Watson M."/>
            <person name="Adriaenssens E.M."/>
            <person name="Foster-Nyarko E."/>
            <person name="Jarju S."/>
            <person name="Secka A."/>
            <person name="Antonio M."/>
            <person name="Oren A."/>
            <person name="Chaudhuri R.R."/>
            <person name="La Ragione R."/>
            <person name="Hildebrand F."/>
            <person name="Pallen M.J."/>
        </authorList>
    </citation>
    <scope>NUCLEOTIDE SEQUENCE</scope>
    <source>
        <strain evidence="11">1719</strain>
    </source>
</reference>
<keyword evidence="5 9" id="KW-0963">Cytoplasm</keyword>
<dbReference type="FunFam" id="3.20.20.70:FF:000009">
    <property type="entry name" value="1-(5-phosphoribosyl)-5-[(5-phosphoribosylamino)methylideneamino] imidazole-4-carboxamide isomerase"/>
    <property type="match status" value="1"/>
</dbReference>
<dbReference type="Gene3D" id="3.20.20.70">
    <property type="entry name" value="Aldolase class I"/>
    <property type="match status" value="1"/>
</dbReference>
<evidence type="ECO:0000256" key="3">
    <source>
        <dbReference type="ARBA" id="ARBA00005133"/>
    </source>
</evidence>
<dbReference type="Pfam" id="PF00977">
    <property type="entry name" value="His_biosynth"/>
    <property type="match status" value="1"/>
</dbReference>
<dbReference type="GO" id="GO:0003949">
    <property type="term" value="F:1-(5-phosphoribosyl)-5-[(5-phosphoribosylamino)methylideneamino]imidazole-4-carboxamide isomerase activity"/>
    <property type="evidence" value="ECO:0007669"/>
    <property type="project" value="UniProtKB-UniRule"/>
</dbReference>
<evidence type="ECO:0000313" key="12">
    <source>
        <dbReference type="Proteomes" id="UP000824156"/>
    </source>
</evidence>
<dbReference type="InterPro" id="IPR011060">
    <property type="entry name" value="RibuloseP-bd_barrel"/>
</dbReference>